<name>A0A1L9VKG1_ASPGL</name>
<dbReference type="Proteomes" id="UP000184300">
    <property type="component" value="Unassembled WGS sequence"/>
</dbReference>
<dbReference type="GeneID" id="34460514"/>
<keyword evidence="1" id="KW-0479">Metal-binding</keyword>
<protein>
    <recommendedName>
        <fullName evidence="3">CCHC-type domain-containing protein</fullName>
    </recommendedName>
</protein>
<keyword evidence="5" id="KW-1185">Reference proteome</keyword>
<dbReference type="GO" id="GO:0003676">
    <property type="term" value="F:nucleic acid binding"/>
    <property type="evidence" value="ECO:0007669"/>
    <property type="project" value="InterPro"/>
</dbReference>
<reference evidence="5" key="1">
    <citation type="journal article" date="2017" name="Genome Biol.">
        <title>Comparative genomics reveals high biological diversity and specific adaptations in the industrially and medically important fungal genus Aspergillus.</title>
        <authorList>
            <person name="de Vries R.P."/>
            <person name="Riley R."/>
            <person name="Wiebenga A."/>
            <person name="Aguilar-Osorio G."/>
            <person name="Amillis S."/>
            <person name="Uchima C.A."/>
            <person name="Anderluh G."/>
            <person name="Asadollahi M."/>
            <person name="Askin M."/>
            <person name="Barry K."/>
            <person name="Battaglia E."/>
            <person name="Bayram O."/>
            <person name="Benocci T."/>
            <person name="Braus-Stromeyer S.A."/>
            <person name="Caldana C."/>
            <person name="Canovas D."/>
            <person name="Cerqueira G.C."/>
            <person name="Chen F."/>
            <person name="Chen W."/>
            <person name="Choi C."/>
            <person name="Clum A."/>
            <person name="Dos Santos R.A."/>
            <person name="Damasio A.R."/>
            <person name="Diallinas G."/>
            <person name="Emri T."/>
            <person name="Fekete E."/>
            <person name="Flipphi M."/>
            <person name="Freyberg S."/>
            <person name="Gallo A."/>
            <person name="Gournas C."/>
            <person name="Habgood R."/>
            <person name="Hainaut M."/>
            <person name="Harispe M.L."/>
            <person name="Henrissat B."/>
            <person name="Hilden K.S."/>
            <person name="Hope R."/>
            <person name="Hossain A."/>
            <person name="Karabika E."/>
            <person name="Karaffa L."/>
            <person name="Karanyi Z."/>
            <person name="Krasevec N."/>
            <person name="Kuo A."/>
            <person name="Kusch H."/>
            <person name="LaButti K."/>
            <person name="Lagendijk E.L."/>
            <person name="Lapidus A."/>
            <person name="Levasseur A."/>
            <person name="Lindquist E."/>
            <person name="Lipzen A."/>
            <person name="Logrieco A.F."/>
            <person name="MacCabe A."/>
            <person name="Maekelae M.R."/>
            <person name="Malavazi I."/>
            <person name="Melin P."/>
            <person name="Meyer V."/>
            <person name="Mielnichuk N."/>
            <person name="Miskei M."/>
            <person name="Molnar A.P."/>
            <person name="Mule G."/>
            <person name="Ngan C.Y."/>
            <person name="Orejas M."/>
            <person name="Orosz E."/>
            <person name="Ouedraogo J.P."/>
            <person name="Overkamp K.M."/>
            <person name="Park H.-S."/>
            <person name="Perrone G."/>
            <person name="Piumi F."/>
            <person name="Punt P.J."/>
            <person name="Ram A.F."/>
            <person name="Ramon A."/>
            <person name="Rauscher S."/>
            <person name="Record E."/>
            <person name="Riano-Pachon D.M."/>
            <person name="Robert V."/>
            <person name="Roehrig J."/>
            <person name="Ruller R."/>
            <person name="Salamov A."/>
            <person name="Salih N.S."/>
            <person name="Samson R.A."/>
            <person name="Sandor E."/>
            <person name="Sanguinetti M."/>
            <person name="Schuetze T."/>
            <person name="Sepcic K."/>
            <person name="Shelest E."/>
            <person name="Sherlock G."/>
            <person name="Sophianopoulou V."/>
            <person name="Squina F.M."/>
            <person name="Sun H."/>
            <person name="Susca A."/>
            <person name="Todd R.B."/>
            <person name="Tsang A."/>
            <person name="Unkles S.E."/>
            <person name="van de Wiele N."/>
            <person name="van Rossen-Uffink D."/>
            <person name="Oliveira J.V."/>
            <person name="Vesth T.C."/>
            <person name="Visser J."/>
            <person name="Yu J.-H."/>
            <person name="Zhou M."/>
            <person name="Andersen M.R."/>
            <person name="Archer D.B."/>
            <person name="Baker S.E."/>
            <person name="Benoit I."/>
            <person name="Brakhage A.A."/>
            <person name="Braus G.H."/>
            <person name="Fischer R."/>
            <person name="Frisvad J.C."/>
            <person name="Goldman G.H."/>
            <person name="Houbraken J."/>
            <person name="Oakley B."/>
            <person name="Pocsi I."/>
            <person name="Scazzocchio C."/>
            <person name="Seiboth B."/>
            <person name="vanKuyk P.A."/>
            <person name="Wortman J."/>
            <person name="Dyer P.S."/>
            <person name="Grigoriev I.V."/>
        </authorList>
    </citation>
    <scope>NUCLEOTIDE SEQUENCE [LARGE SCALE GENOMIC DNA]</scope>
    <source>
        <strain evidence="5">CBS 516.65</strain>
    </source>
</reference>
<feature type="domain" description="CCHC-type" evidence="3">
    <location>
        <begin position="80"/>
        <end position="95"/>
    </location>
</feature>
<dbReference type="VEuPathDB" id="FungiDB:ASPGLDRAFT_330430"/>
<dbReference type="EMBL" id="KV878897">
    <property type="protein sequence ID" value="OJJ84407.1"/>
    <property type="molecule type" value="Genomic_DNA"/>
</dbReference>
<feature type="region of interest" description="Disordered" evidence="2">
    <location>
        <begin position="54"/>
        <end position="99"/>
    </location>
</feature>
<accession>A0A1L9VKG1</accession>
<evidence type="ECO:0000313" key="5">
    <source>
        <dbReference type="Proteomes" id="UP000184300"/>
    </source>
</evidence>
<dbReference type="InterPro" id="IPR001878">
    <property type="entry name" value="Znf_CCHC"/>
</dbReference>
<evidence type="ECO:0000259" key="3">
    <source>
        <dbReference type="PROSITE" id="PS50158"/>
    </source>
</evidence>
<dbReference type="PROSITE" id="PS50158">
    <property type="entry name" value="ZF_CCHC"/>
    <property type="match status" value="1"/>
</dbReference>
<keyword evidence="1" id="KW-0862">Zinc</keyword>
<organism evidence="4 5">
    <name type="scientific">Aspergillus glaucus CBS 516.65</name>
    <dbReference type="NCBI Taxonomy" id="1160497"/>
    <lineage>
        <taxon>Eukaryota</taxon>
        <taxon>Fungi</taxon>
        <taxon>Dikarya</taxon>
        <taxon>Ascomycota</taxon>
        <taxon>Pezizomycotina</taxon>
        <taxon>Eurotiomycetes</taxon>
        <taxon>Eurotiomycetidae</taxon>
        <taxon>Eurotiales</taxon>
        <taxon>Aspergillaceae</taxon>
        <taxon>Aspergillus</taxon>
        <taxon>Aspergillus subgen. Aspergillus</taxon>
    </lineage>
</organism>
<evidence type="ECO:0000256" key="1">
    <source>
        <dbReference type="PROSITE-ProRule" id="PRU00047"/>
    </source>
</evidence>
<dbReference type="AlphaFoldDB" id="A0A1L9VKG1"/>
<sequence length="99" mass="10823">MGMQSAAILEKEVSDLRALNVKQKQKRTQSKRQIPHEGGLPVQEAVELIEAPIEAPIAPAPPQPRRPSPPLQPHMRALPKCGTCGNEGHKRNACPGRPR</sequence>
<proteinExistence type="predicted"/>
<dbReference type="STRING" id="1160497.A0A1L9VKG1"/>
<feature type="compositionally biased region" description="Pro residues" evidence="2">
    <location>
        <begin position="58"/>
        <end position="72"/>
    </location>
</feature>
<evidence type="ECO:0000313" key="4">
    <source>
        <dbReference type="EMBL" id="OJJ84407.1"/>
    </source>
</evidence>
<dbReference type="GO" id="GO:0008270">
    <property type="term" value="F:zinc ion binding"/>
    <property type="evidence" value="ECO:0007669"/>
    <property type="project" value="UniProtKB-KW"/>
</dbReference>
<keyword evidence="1" id="KW-0863">Zinc-finger</keyword>
<evidence type="ECO:0000256" key="2">
    <source>
        <dbReference type="SAM" id="MobiDB-lite"/>
    </source>
</evidence>
<gene>
    <name evidence="4" type="ORF">ASPGLDRAFT_330430</name>
</gene>
<dbReference type="RefSeq" id="XP_022401105.1">
    <property type="nucleotide sequence ID" value="XM_022544253.1"/>
</dbReference>